<dbReference type="EMBL" id="MU274907">
    <property type="protein sequence ID" value="KAI0090764.1"/>
    <property type="molecule type" value="Genomic_DNA"/>
</dbReference>
<organism evidence="1 2">
    <name type="scientific">Irpex rosettiformis</name>
    <dbReference type="NCBI Taxonomy" id="378272"/>
    <lineage>
        <taxon>Eukaryota</taxon>
        <taxon>Fungi</taxon>
        <taxon>Dikarya</taxon>
        <taxon>Basidiomycota</taxon>
        <taxon>Agaricomycotina</taxon>
        <taxon>Agaricomycetes</taxon>
        <taxon>Polyporales</taxon>
        <taxon>Irpicaceae</taxon>
        <taxon>Irpex</taxon>
    </lineage>
</organism>
<evidence type="ECO:0000313" key="2">
    <source>
        <dbReference type="Proteomes" id="UP001055072"/>
    </source>
</evidence>
<name>A0ACB8U9A1_9APHY</name>
<keyword evidence="2" id="KW-1185">Reference proteome</keyword>
<gene>
    <name evidence="1" type="ORF">BDY19DRAFT_992179</name>
</gene>
<evidence type="ECO:0000313" key="1">
    <source>
        <dbReference type="EMBL" id="KAI0090764.1"/>
    </source>
</evidence>
<accession>A0ACB8U9A1</accession>
<sequence length="592" mass="66403">MLFSAQLPPELVLTILSHLPLQSLHTLRRLSREWLSWFDANQSYIYQHAALKHAFIPSENTLLKNAVLASKHLLPDDSAVNEWRTFCQLRFSLEAKWAGIGHPSWKELSADHRDVHRIKVDEEIGIVITTHKDGGINVRDIHTDEVLWALPRTYVQQYAHCEYEKGFLIWNRGDSKEVWRLASQYESSPSPPDELQQLISFTINRYMPTSKGHFKPWAILNPPESGRAFRFVYPTLLVANMNMAWLFDVERCELVKTISDIQRLVSGSFLGTINYVELSERYAFVCGSFAFRIFDRSSGALVHSITQEDIASEASRKQGVTFHRHQDPPHGEAVTMLPLDFHLGTGELETVDELEFVGVHVDSKGTAVVIMLSDSRLLVISDINRFLEGNKQLGDNGLAMQINFYCPTHEPLRLPPRGVYLAVEHGKVGVITNFGIFLITLDSSLHGLTDRDIPISGENSIIASPMSHSPTVVPLPLSHIKACRLLPFSGWAPLSAVSCLQMTARKMLFAWSHHYSSQNPKIILGDSPDSDTIIGYNGDGDRILVNMIDLQAVFADLEFFDQIEEAEGGSVIMQLLDGAAETTVSMVDFSPS</sequence>
<comment type="caution">
    <text evidence="1">The sequence shown here is derived from an EMBL/GenBank/DDBJ whole genome shotgun (WGS) entry which is preliminary data.</text>
</comment>
<proteinExistence type="predicted"/>
<dbReference type="Proteomes" id="UP001055072">
    <property type="component" value="Unassembled WGS sequence"/>
</dbReference>
<protein>
    <submittedName>
        <fullName evidence="1">Uncharacterized protein</fullName>
    </submittedName>
</protein>
<reference evidence="1" key="1">
    <citation type="journal article" date="2021" name="Environ. Microbiol.">
        <title>Gene family expansions and transcriptome signatures uncover fungal adaptations to wood decay.</title>
        <authorList>
            <person name="Hage H."/>
            <person name="Miyauchi S."/>
            <person name="Viragh M."/>
            <person name="Drula E."/>
            <person name="Min B."/>
            <person name="Chaduli D."/>
            <person name="Navarro D."/>
            <person name="Favel A."/>
            <person name="Norest M."/>
            <person name="Lesage-Meessen L."/>
            <person name="Balint B."/>
            <person name="Merenyi Z."/>
            <person name="de Eugenio L."/>
            <person name="Morin E."/>
            <person name="Martinez A.T."/>
            <person name="Baldrian P."/>
            <person name="Stursova M."/>
            <person name="Martinez M.J."/>
            <person name="Novotny C."/>
            <person name="Magnuson J.K."/>
            <person name="Spatafora J.W."/>
            <person name="Maurice S."/>
            <person name="Pangilinan J."/>
            <person name="Andreopoulos W."/>
            <person name="LaButti K."/>
            <person name="Hundley H."/>
            <person name="Na H."/>
            <person name="Kuo A."/>
            <person name="Barry K."/>
            <person name="Lipzen A."/>
            <person name="Henrissat B."/>
            <person name="Riley R."/>
            <person name="Ahrendt S."/>
            <person name="Nagy L.G."/>
            <person name="Grigoriev I.V."/>
            <person name="Martin F."/>
            <person name="Rosso M.N."/>
        </authorList>
    </citation>
    <scope>NUCLEOTIDE SEQUENCE</scope>
    <source>
        <strain evidence="1">CBS 384.51</strain>
    </source>
</reference>